<dbReference type="AlphaFoldDB" id="L7LEY2"/>
<dbReference type="FunFam" id="1.10.3470.10:FF:000001">
    <property type="entry name" value="Vitamin B12 ABC transporter permease BtuC"/>
    <property type="match status" value="1"/>
</dbReference>
<gene>
    <name evidence="10" type="ORF">GOHSU_44_00320</name>
</gene>
<feature type="transmembrane region" description="Helical" evidence="9">
    <location>
        <begin position="124"/>
        <end position="145"/>
    </location>
</feature>
<keyword evidence="11" id="KW-1185">Reference proteome</keyword>
<evidence type="ECO:0000256" key="6">
    <source>
        <dbReference type="ARBA" id="ARBA00022989"/>
    </source>
</evidence>
<comment type="similarity">
    <text evidence="2">Belongs to the binding-protein-dependent transport system permease family. FecCD subfamily.</text>
</comment>
<feature type="transmembrane region" description="Helical" evidence="9">
    <location>
        <begin position="228"/>
        <end position="253"/>
    </location>
</feature>
<dbReference type="SUPFAM" id="SSF81345">
    <property type="entry name" value="ABC transporter involved in vitamin B12 uptake, BtuC"/>
    <property type="match status" value="1"/>
</dbReference>
<evidence type="ECO:0000256" key="7">
    <source>
        <dbReference type="ARBA" id="ARBA00023136"/>
    </source>
</evidence>
<dbReference type="PANTHER" id="PTHR30472:SF1">
    <property type="entry name" value="FE(3+) DICITRATE TRANSPORT SYSTEM PERMEASE PROTEIN FECC-RELATED"/>
    <property type="match status" value="1"/>
</dbReference>
<evidence type="ECO:0000256" key="9">
    <source>
        <dbReference type="SAM" id="Phobius"/>
    </source>
</evidence>
<feature type="transmembrane region" description="Helical" evidence="9">
    <location>
        <begin position="43"/>
        <end position="71"/>
    </location>
</feature>
<dbReference type="STRING" id="1121927.GOHSU_44_00320"/>
<organism evidence="10 11">
    <name type="scientific">Gordonia hirsuta DSM 44140 = NBRC 16056</name>
    <dbReference type="NCBI Taxonomy" id="1121927"/>
    <lineage>
        <taxon>Bacteria</taxon>
        <taxon>Bacillati</taxon>
        <taxon>Actinomycetota</taxon>
        <taxon>Actinomycetes</taxon>
        <taxon>Mycobacteriales</taxon>
        <taxon>Gordoniaceae</taxon>
        <taxon>Gordonia</taxon>
    </lineage>
</organism>
<dbReference type="eggNOG" id="COG0609">
    <property type="taxonomic scope" value="Bacteria"/>
</dbReference>
<keyword evidence="6 9" id="KW-1133">Transmembrane helix</keyword>
<evidence type="ECO:0000313" key="10">
    <source>
        <dbReference type="EMBL" id="GAC58632.1"/>
    </source>
</evidence>
<feature type="region of interest" description="Disordered" evidence="8">
    <location>
        <begin position="1"/>
        <end position="32"/>
    </location>
</feature>
<feature type="transmembrane region" description="Helical" evidence="9">
    <location>
        <begin position="182"/>
        <end position="203"/>
    </location>
</feature>
<dbReference type="Proteomes" id="UP000053405">
    <property type="component" value="Unassembled WGS sequence"/>
</dbReference>
<reference evidence="10 11" key="1">
    <citation type="submission" date="2012-12" db="EMBL/GenBank/DDBJ databases">
        <title>Whole genome shotgun sequence of Gordonia hirsuta NBRC 16056.</title>
        <authorList>
            <person name="Isaki-Nakamura S."/>
            <person name="Hosoyama A."/>
            <person name="Tsuchikane K."/>
            <person name="Katsumata H."/>
            <person name="Baba S."/>
            <person name="Yamazaki S."/>
            <person name="Fujita N."/>
        </authorList>
    </citation>
    <scope>NUCLEOTIDE SEQUENCE [LARGE SCALE GENOMIC DNA]</scope>
    <source>
        <strain evidence="10 11">NBRC 16056</strain>
    </source>
</reference>
<evidence type="ECO:0000313" key="11">
    <source>
        <dbReference type="Proteomes" id="UP000053405"/>
    </source>
</evidence>
<dbReference type="Pfam" id="PF01032">
    <property type="entry name" value="FecCD"/>
    <property type="match status" value="1"/>
</dbReference>
<evidence type="ECO:0000256" key="1">
    <source>
        <dbReference type="ARBA" id="ARBA00004651"/>
    </source>
</evidence>
<accession>L7LEY2</accession>
<name>L7LEY2_9ACTN</name>
<dbReference type="InterPro" id="IPR000522">
    <property type="entry name" value="ABC_transptr_permease_BtuC"/>
</dbReference>
<dbReference type="InterPro" id="IPR037294">
    <property type="entry name" value="ABC_BtuC-like"/>
</dbReference>
<sequence>MSAAVDIHQQGPTPGARGAQKDPGQKNPGQGLARTNARRALGWLLLLAVLAGLVVASLLVGTTGIPLSTIWEAMVHFDPGQSIHHSIRDERLARTLLGVLVGMSLAVAGALIQAMTRNPLADPGILGVNAGAAFFVALAMGLFGLTGIWANIWFAFLGAIVATVVVYAIGSRGVTGATPIRLTLAGVAVGALLTGITTGLVLLEPATFEQMRFWSAGSIGGRGQQVPLAILPFIALGIVLAASVAGSLNAVALGDDLARALGADVVRTRVVGVVAVTLLCGAATAAAGPIGFVGLMIPHLCRWLVGPEQRWIFAYSLVAGPILLLGSDIVGRLLLRPTGLQVGIVTAFLGAPVLIAFVRRSKASGL</sequence>
<dbReference type="Gene3D" id="1.10.3470.10">
    <property type="entry name" value="ABC transporter involved in vitamin B12 uptake, BtuC"/>
    <property type="match status" value="1"/>
</dbReference>
<dbReference type="GO" id="GO:0033214">
    <property type="term" value="P:siderophore-iron import into cell"/>
    <property type="evidence" value="ECO:0007669"/>
    <property type="project" value="TreeGrafter"/>
</dbReference>
<feature type="transmembrane region" description="Helical" evidence="9">
    <location>
        <begin position="340"/>
        <end position="358"/>
    </location>
</feature>
<dbReference type="RefSeq" id="WP_005943138.1">
    <property type="nucleotide sequence ID" value="NZ_ATVK01000061.1"/>
</dbReference>
<dbReference type="PANTHER" id="PTHR30472">
    <property type="entry name" value="FERRIC ENTEROBACTIN TRANSPORT SYSTEM PERMEASE PROTEIN"/>
    <property type="match status" value="1"/>
</dbReference>
<dbReference type="CDD" id="cd06550">
    <property type="entry name" value="TM_ABC_iron-siderophores_like"/>
    <property type="match status" value="1"/>
</dbReference>
<evidence type="ECO:0000256" key="5">
    <source>
        <dbReference type="ARBA" id="ARBA00022692"/>
    </source>
</evidence>
<feature type="transmembrane region" description="Helical" evidence="9">
    <location>
        <begin position="92"/>
        <end position="112"/>
    </location>
</feature>
<feature type="transmembrane region" description="Helical" evidence="9">
    <location>
        <begin position="152"/>
        <end position="170"/>
    </location>
</feature>
<keyword evidence="3" id="KW-0813">Transport</keyword>
<feature type="transmembrane region" description="Helical" evidence="9">
    <location>
        <begin position="273"/>
        <end position="300"/>
    </location>
</feature>
<evidence type="ECO:0000256" key="2">
    <source>
        <dbReference type="ARBA" id="ARBA00007935"/>
    </source>
</evidence>
<comment type="caution">
    <text evidence="10">The sequence shown here is derived from an EMBL/GenBank/DDBJ whole genome shotgun (WGS) entry which is preliminary data.</text>
</comment>
<feature type="transmembrane region" description="Helical" evidence="9">
    <location>
        <begin position="312"/>
        <end position="334"/>
    </location>
</feature>
<dbReference type="GO" id="GO:0022857">
    <property type="term" value="F:transmembrane transporter activity"/>
    <property type="evidence" value="ECO:0007669"/>
    <property type="project" value="InterPro"/>
</dbReference>
<evidence type="ECO:0000256" key="4">
    <source>
        <dbReference type="ARBA" id="ARBA00022475"/>
    </source>
</evidence>
<evidence type="ECO:0000256" key="8">
    <source>
        <dbReference type="SAM" id="MobiDB-lite"/>
    </source>
</evidence>
<keyword evidence="5 9" id="KW-0812">Transmembrane</keyword>
<dbReference type="EMBL" id="BANT01000044">
    <property type="protein sequence ID" value="GAC58632.1"/>
    <property type="molecule type" value="Genomic_DNA"/>
</dbReference>
<protein>
    <submittedName>
        <fullName evidence="10">Putative ABC transporter permease protein</fullName>
    </submittedName>
</protein>
<evidence type="ECO:0000256" key="3">
    <source>
        <dbReference type="ARBA" id="ARBA00022448"/>
    </source>
</evidence>
<proteinExistence type="inferred from homology"/>
<dbReference type="GO" id="GO:0005886">
    <property type="term" value="C:plasma membrane"/>
    <property type="evidence" value="ECO:0007669"/>
    <property type="project" value="UniProtKB-SubCell"/>
</dbReference>
<comment type="subcellular location">
    <subcellularLocation>
        <location evidence="1">Cell membrane</location>
        <topology evidence="1">Multi-pass membrane protein</topology>
    </subcellularLocation>
</comment>
<keyword evidence="4" id="KW-1003">Cell membrane</keyword>
<keyword evidence="7 9" id="KW-0472">Membrane</keyword>
<dbReference type="OrthoDB" id="9782305at2"/>